<dbReference type="InterPro" id="IPR036196">
    <property type="entry name" value="Ptyr_pPase_sf"/>
</dbReference>
<dbReference type="PANTHER" id="PTHR43428">
    <property type="entry name" value="ARSENATE REDUCTASE"/>
    <property type="match status" value="1"/>
</dbReference>
<dbReference type="CDD" id="cd16345">
    <property type="entry name" value="LMWP_ArsC"/>
    <property type="match status" value="1"/>
</dbReference>
<evidence type="ECO:0000313" key="4">
    <source>
        <dbReference type="Proteomes" id="UP000426027"/>
    </source>
</evidence>
<name>A0A6I6GAM7_9BACT</name>
<accession>A0A6I6GAM7</accession>
<dbReference type="RefSeq" id="WP_157479796.1">
    <property type="nucleotide sequence ID" value="NZ_CP046566.1"/>
</dbReference>
<proteinExistence type="predicted"/>
<sequence>MSSKIKLLFVCVENANRSQMSQAFARIHGGDKVEAYSAGSKPRGVVNPKAIAAMKELGYDLTTHDSKSLQEVEAFAPFDAVVTMGCGDACPWMPAKQFIDWQIPDPKHMEPAQFNEVRDYISGKVKALIDSMV</sequence>
<feature type="domain" description="Phosphotyrosine protein phosphatase I" evidence="2">
    <location>
        <begin position="5"/>
        <end position="131"/>
    </location>
</feature>
<keyword evidence="4" id="KW-1185">Reference proteome</keyword>
<dbReference type="Gene3D" id="3.40.50.2300">
    <property type="match status" value="1"/>
</dbReference>
<dbReference type="EMBL" id="CP046566">
    <property type="protein sequence ID" value="QGW29444.1"/>
    <property type="molecule type" value="Genomic_DNA"/>
</dbReference>
<dbReference type="AlphaFoldDB" id="A0A6I6GAM7"/>
<evidence type="ECO:0000259" key="2">
    <source>
        <dbReference type="SMART" id="SM00226"/>
    </source>
</evidence>
<reference evidence="3 4" key="1">
    <citation type="submission" date="2019-11" db="EMBL/GenBank/DDBJ databases">
        <authorList>
            <person name="Im W.T."/>
        </authorList>
    </citation>
    <scope>NUCLEOTIDE SEQUENCE [LARGE SCALE GENOMIC DNA]</scope>
    <source>
        <strain evidence="3 4">SB-02</strain>
    </source>
</reference>
<dbReference type="Pfam" id="PF01451">
    <property type="entry name" value="LMWPc"/>
    <property type="match status" value="1"/>
</dbReference>
<dbReference type="InterPro" id="IPR023485">
    <property type="entry name" value="Ptyr_pPase"/>
</dbReference>
<keyword evidence="1" id="KW-0059">Arsenical resistance</keyword>
<gene>
    <name evidence="3" type="ORF">GLV81_16225</name>
</gene>
<evidence type="ECO:0000256" key="1">
    <source>
        <dbReference type="ARBA" id="ARBA00022849"/>
    </source>
</evidence>
<dbReference type="Proteomes" id="UP000426027">
    <property type="component" value="Chromosome"/>
</dbReference>
<organism evidence="3 4">
    <name type="scientific">Phnomibacter ginsenosidimutans</name>
    <dbReference type="NCBI Taxonomy" id="2676868"/>
    <lineage>
        <taxon>Bacteria</taxon>
        <taxon>Pseudomonadati</taxon>
        <taxon>Bacteroidota</taxon>
        <taxon>Chitinophagia</taxon>
        <taxon>Chitinophagales</taxon>
        <taxon>Chitinophagaceae</taxon>
        <taxon>Phnomibacter</taxon>
    </lineage>
</organism>
<dbReference type="KEGG" id="fls:GLV81_16225"/>
<dbReference type="SUPFAM" id="SSF52788">
    <property type="entry name" value="Phosphotyrosine protein phosphatases I"/>
    <property type="match status" value="1"/>
</dbReference>
<protein>
    <submittedName>
        <fullName evidence="3">Arsenate reductase ArsC</fullName>
    </submittedName>
</protein>
<dbReference type="SMART" id="SM00226">
    <property type="entry name" value="LMWPc"/>
    <property type="match status" value="1"/>
</dbReference>
<dbReference type="GO" id="GO:0046685">
    <property type="term" value="P:response to arsenic-containing substance"/>
    <property type="evidence" value="ECO:0007669"/>
    <property type="project" value="UniProtKB-KW"/>
</dbReference>
<evidence type="ECO:0000313" key="3">
    <source>
        <dbReference type="EMBL" id="QGW29444.1"/>
    </source>
</evidence>
<dbReference type="PANTHER" id="PTHR43428:SF1">
    <property type="entry name" value="ARSENATE REDUCTASE"/>
    <property type="match status" value="1"/>
</dbReference>